<evidence type="ECO:0000313" key="8">
    <source>
        <dbReference type="Proteomes" id="UP001321125"/>
    </source>
</evidence>
<keyword evidence="3 6" id="KW-0812">Transmembrane</keyword>
<evidence type="ECO:0000256" key="6">
    <source>
        <dbReference type="SAM" id="Phobius"/>
    </source>
</evidence>
<reference evidence="7 8" key="1">
    <citation type="submission" date="2022-02" db="EMBL/GenBank/DDBJ databases">
        <title>Study of halophilic communities from a Mexican lake.</title>
        <authorList>
            <person name="Hernandez-Soto L.M."/>
            <person name="Martinez-Abarca F."/>
            <person name="Ramirez-Saad H.C."/>
            <person name="Aguirre-Garrido J.F."/>
        </authorList>
    </citation>
    <scope>NUCLEOTIDE SEQUENCE [LARGE SCALE GENOMIC DNA]</scope>
    <source>
        <strain evidence="7 8">Hjan13</strain>
    </source>
</reference>
<feature type="transmembrane region" description="Helical" evidence="6">
    <location>
        <begin position="278"/>
        <end position="298"/>
    </location>
</feature>
<feature type="transmembrane region" description="Helical" evidence="6">
    <location>
        <begin position="163"/>
        <end position="187"/>
    </location>
</feature>
<gene>
    <name evidence="7" type="ORF">L0635_00865</name>
</gene>
<evidence type="ECO:0000256" key="1">
    <source>
        <dbReference type="ARBA" id="ARBA00004651"/>
    </source>
</evidence>
<dbReference type="NCBIfam" id="TIGR00374">
    <property type="entry name" value="flippase-like domain"/>
    <property type="match status" value="1"/>
</dbReference>
<keyword evidence="8" id="KW-1185">Reference proteome</keyword>
<name>A0ABT4IPN8_9GAMM</name>
<keyword evidence="5 6" id="KW-0472">Membrane</keyword>
<evidence type="ECO:0000256" key="3">
    <source>
        <dbReference type="ARBA" id="ARBA00022692"/>
    </source>
</evidence>
<evidence type="ECO:0000313" key="7">
    <source>
        <dbReference type="EMBL" id="MCZ0925632.1"/>
    </source>
</evidence>
<feature type="transmembrane region" description="Helical" evidence="6">
    <location>
        <begin position="20"/>
        <end position="37"/>
    </location>
</feature>
<feature type="transmembrane region" description="Helical" evidence="6">
    <location>
        <begin position="128"/>
        <end position="151"/>
    </location>
</feature>
<protein>
    <submittedName>
        <fullName evidence="7">Flippase-like domain-containing protein</fullName>
    </submittedName>
</protein>
<keyword evidence="2" id="KW-1003">Cell membrane</keyword>
<accession>A0ABT4IPN8</accession>
<dbReference type="EMBL" id="JAKNQU010000001">
    <property type="protein sequence ID" value="MCZ0925632.1"/>
    <property type="molecule type" value="Genomic_DNA"/>
</dbReference>
<evidence type="ECO:0000256" key="2">
    <source>
        <dbReference type="ARBA" id="ARBA00022475"/>
    </source>
</evidence>
<organism evidence="7 8">
    <name type="scientific">Vreelandella janggokensis</name>
    <dbReference type="NCBI Taxonomy" id="370767"/>
    <lineage>
        <taxon>Bacteria</taxon>
        <taxon>Pseudomonadati</taxon>
        <taxon>Pseudomonadota</taxon>
        <taxon>Gammaproteobacteria</taxon>
        <taxon>Oceanospirillales</taxon>
        <taxon>Halomonadaceae</taxon>
        <taxon>Vreelandella</taxon>
    </lineage>
</organism>
<dbReference type="PANTHER" id="PTHR37693:SF1">
    <property type="entry name" value="INTEGRAL MEMBRANE PROTEIN"/>
    <property type="match status" value="1"/>
</dbReference>
<keyword evidence="4 6" id="KW-1133">Transmembrane helix</keyword>
<feature type="transmembrane region" description="Helical" evidence="6">
    <location>
        <begin position="246"/>
        <end position="266"/>
    </location>
</feature>
<feature type="transmembrane region" description="Helical" evidence="6">
    <location>
        <begin position="49"/>
        <end position="69"/>
    </location>
</feature>
<feature type="transmembrane region" description="Helical" evidence="6">
    <location>
        <begin position="304"/>
        <end position="328"/>
    </location>
</feature>
<sequence>MRSPNLAKPGSGRRWRSLPIAMIVLALGLPLLLTTWIGGSDAWQRVGQFPLGILLLMLTLAALCWNLNAARLRLMLGGRAGALGQRGALGIELASKFALCATPGGSGGAATLLVLLAQRGLPPSKGSAVFLIDQGCDMLFFLSMLGGLVLWSLIGDVHWPHQVLVQSALAGLVIVATLVCLLIYHLPRLLRAQRFRLTWLSRYRRRRLARGFLGFRQALKVTLALPRTTLLAMMALTTAHWLMRYSLLYLAVLGVGGNIDWVWTFLTQMLAMAASQLSFLPGGAGAAEVGVGSLLLPLMAAEQAAAAVLIWRLVSYHLYLAAGAPFFLSYGFRLFRRNASIDGYLPETKKEHP</sequence>
<evidence type="ECO:0000256" key="4">
    <source>
        <dbReference type="ARBA" id="ARBA00022989"/>
    </source>
</evidence>
<comment type="caution">
    <text evidence="7">The sequence shown here is derived from an EMBL/GenBank/DDBJ whole genome shotgun (WGS) entry which is preliminary data.</text>
</comment>
<evidence type="ECO:0000256" key="5">
    <source>
        <dbReference type="ARBA" id="ARBA00023136"/>
    </source>
</evidence>
<dbReference type="InterPro" id="IPR022791">
    <property type="entry name" value="L-PG_synthase/AglD"/>
</dbReference>
<dbReference type="PANTHER" id="PTHR37693">
    <property type="entry name" value="PHOSPHATIDYLGLYCEROL LYSYLTRANSFERASE"/>
    <property type="match status" value="1"/>
</dbReference>
<comment type="subcellular location">
    <subcellularLocation>
        <location evidence="1">Cell membrane</location>
        <topology evidence="1">Multi-pass membrane protein</topology>
    </subcellularLocation>
</comment>
<proteinExistence type="predicted"/>
<dbReference type="Pfam" id="PF03706">
    <property type="entry name" value="LPG_synthase_TM"/>
    <property type="match status" value="1"/>
</dbReference>
<dbReference type="Proteomes" id="UP001321125">
    <property type="component" value="Unassembled WGS sequence"/>
</dbReference>